<proteinExistence type="predicted"/>
<sequence length="69" mass="8581">DEYKDNILEEQNRPHRTCPLKDKKSGLFIYMLYFRASIKLDFLNFSQFHGLARRRFKHHRERSKRHECK</sequence>
<keyword evidence="2" id="KW-1185">Reference proteome</keyword>
<gene>
    <name evidence="1" type="ORF">NPIL_655951</name>
</gene>
<protein>
    <submittedName>
        <fullName evidence="1">Uncharacterized protein</fullName>
    </submittedName>
</protein>
<comment type="caution">
    <text evidence="1">The sequence shown here is derived from an EMBL/GenBank/DDBJ whole genome shotgun (WGS) entry which is preliminary data.</text>
</comment>
<name>A0A8X6THI3_NEPPI</name>
<organism evidence="1 2">
    <name type="scientific">Nephila pilipes</name>
    <name type="common">Giant wood spider</name>
    <name type="synonym">Nephila maculata</name>
    <dbReference type="NCBI Taxonomy" id="299642"/>
    <lineage>
        <taxon>Eukaryota</taxon>
        <taxon>Metazoa</taxon>
        <taxon>Ecdysozoa</taxon>
        <taxon>Arthropoda</taxon>
        <taxon>Chelicerata</taxon>
        <taxon>Arachnida</taxon>
        <taxon>Araneae</taxon>
        <taxon>Araneomorphae</taxon>
        <taxon>Entelegynae</taxon>
        <taxon>Araneoidea</taxon>
        <taxon>Nephilidae</taxon>
        <taxon>Nephila</taxon>
    </lineage>
</organism>
<reference evidence="1" key="1">
    <citation type="submission" date="2020-08" db="EMBL/GenBank/DDBJ databases">
        <title>Multicomponent nature underlies the extraordinary mechanical properties of spider dragline silk.</title>
        <authorList>
            <person name="Kono N."/>
            <person name="Nakamura H."/>
            <person name="Mori M."/>
            <person name="Yoshida Y."/>
            <person name="Ohtoshi R."/>
            <person name="Malay A.D."/>
            <person name="Moran D.A.P."/>
            <person name="Tomita M."/>
            <person name="Numata K."/>
            <person name="Arakawa K."/>
        </authorList>
    </citation>
    <scope>NUCLEOTIDE SEQUENCE</scope>
</reference>
<dbReference type="Proteomes" id="UP000887013">
    <property type="component" value="Unassembled WGS sequence"/>
</dbReference>
<accession>A0A8X6THI3</accession>
<dbReference type="EMBL" id="BMAW01008582">
    <property type="protein sequence ID" value="GFT09207.1"/>
    <property type="molecule type" value="Genomic_DNA"/>
</dbReference>
<feature type="non-terminal residue" evidence="1">
    <location>
        <position position="1"/>
    </location>
</feature>
<dbReference type="AlphaFoldDB" id="A0A8X6THI3"/>
<evidence type="ECO:0000313" key="1">
    <source>
        <dbReference type="EMBL" id="GFT09207.1"/>
    </source>
</evidence>
<evidence type="ECO:0000313" key="2">
    <source>
        <dbReference type="Proteomes" id="UP000887013"/>
    </source>
</evidence>